<sequence length="205" mass="23330">MKVSTMSALLLALVCCALLVEVATAADLSNLKTKQDVLNYMQKAEDKTTAAKEIYDELVNQGKAKLANKFKKRAKSYNVAFGLDNEVDVAFGLDNEVEMSEDFLRDNRAIRDYIKKADNKAKAFDDIHDRLLAAGMKVRAEKFMERVQAYLEKHRESRKGHHGRKDLPRQREDYVKSFRGRGGRRHKGRRHGGYGRRGGYGGYRG</sequence>
<feature type="signal peptide" evidence="2">
    <location>
        <begin position="1"/>
        <end position="25"/>
    </location>
</feature>
<feature type="chain" id="PRO_5002936517" evidence="2">
    <location>
        <begin position="26"/>
        <end position="205"/>
    </location>
</feature>
<feature type="compositionally biased region" description="Basic and acidic residues" evidence="1">
    <location>
        <begin position="165"/>
        <end position="176"/>
    </location>
</feature>
<keyword evidence="2" id="KW-0732">Signal</keyword>
<evidence type="ECO:0000256" key="1">
    <source>
        <dbReference type="SAM" id="MobiDB-lite"/>
    </source>
</evidence>
<feature type="region of interest" description="Disordered" evidence="1">
    <location>
        <begin position="153"/>
        <end position="205"/>
    </location>
</feature>
<feature type="compositionally biased region" description="Basic residues" evidence="1">
    <location>
        <begin position="178"/>
        <end position="194"/>
    </location>
</feature>
<reference evidence="3" key="1">
    <citation type="journal article" date="2008" name="Nature">
        <title>The amphioxus genome and the evolution of the chordate karyotype.</title>
        <authorList>
            <consortium name="US DOE Joint Genome Institute (JGI-PGF)"/>
            <person name="Putnam N.H."/>
            <person name="Butts T."/>
            <person name="Ferrier D.E.K."/>
            <person name="Furlong R.F."/>
            <person name="Hellsten U."/>
            <person name="Kawashima T."/>
            <person name="Robinson-Rechavi M."/>
            <person name="Shoguchi E."/>
            <person name="Terry A."/>
            <person name="Yu J.-K."/>
            <person name="Benito-Gutierrez E.L."/>
            <person name="Dubchak I."/>
            <person name="Garcia-Fernandez J."/>
            <person name="Gibson-Brown J.J."/>
            <person name="Grigoriev I.V."/>
            <person name="Horton A.C."/>
            <person name="de Jong P.J."/>
            <person name="Jurka J."/>
            <person name="Kapitonov V.V."/>
            <person name="Kohara Y."/>
            <person name="Kuroki Y."/>
            <person name="Lindquist E."/>
            <person name="Lucas S."/>
            <person name="Osoegawa K."/>
            <person name="Pennacchio L.A."/>
            <person name="Salamov A.A."/>
            <person name="Satou Y."/>
            <person name="Sauka-Spengler T."/>
            <person name="Schmutz J."/>
            <person name="Shin-I T."/>
            <person name="Toyoda A."/>
            <person name="Bronner-Fraser M."/>
            <person name="Fujiyama A."/>
            <person name="Holland L.Z."/>
            <person name="Holland P.W.H."/>
            <person name="Satoh N."/>
            <person name="Rokhsar D.S."/>
        </authorList>
    </citation>
    <scope>NUCLEOTIDE SEQUENCE [LARGE SCALE GENOMIC DNA]</scope>
    <source>
        <strain evidence="3">S238N-H82</strain>
        <tissue evidence="3">Testes</tissue>
    </source>
</reference>
<proteinExistence type="predicted"/>
<evidence type="ECO:0000256" key="2">
    <source>
        <dbReference type="SAM" id="SignalP"/>
    </source>
</evidence>
<dbReference type="AlphaFoldDB" id="C3Z894"/>
<dbReference type="InParanoid" id="C3Z894"/>
<name>C3Z894_BRAFL</name>
<evidence type="ECO:0000313" key="3">
    <source>
        <dbReference type="EMBL" id="EEN51218.1"/>
    </source>
</evidence>
<organism>
    <name type="scientific">Branchiostoma floridae</name>
    <name type="common">Florida lancelet</name>
    <name type="synonym">Amphioxus</name>
    <dbReference type="NCBI Taxonomy" id="7739"/>
    <lineage>
        <taxon>Eukaryota</taxon>
        <taxon>Metazoa</taxon>
        <taxon>Chordata</taxon>
        <taxon>Cephalochordata</taxon>
        <taxon>Leptocardii</taxon>
        <taxon>Amphioxiformes</taxon>
        <taxon>Branchiostomatidae</taxon>
        <taxon>Branchiostoma</taxon>
    </lineage>
</organism>
<feature type="compositionally biased region" description="Gly residues" evidence="1">
    <location>
        <begin position="195"/>
        <end position="205"/>
    </location>
</feature>
<protein>
    <submittedName>
        <fullName evidence="3">Uncharacterized protein</fullName>
    </submittedName>
</protein>
<accession>C3Z894</accession>
<gene>
    <name evidence="3" type="ORF">BRAFLDRAFT_129339</name>
</gene>
<dbReference type="EMBL" id="GG666593">
    <property type="protein sequence ID" value="EEN51218.1"/>
    <property type="molecule type" value="Genomic_DNA"/>
</dbReference>